<accession>A0A0H3U4T2</accession>
<dbReference type="RefSeq" id="YP_009209260.1">
    <property type="nucleotide sequence ID" value="NC_028917.1"/>
</dbReference>
<proteinExistence type="predicted"/>
<keyword evidence="2" id="KW-1185">Reference proteome</keyword>
<dbReference type="KEGG" id="vg:26635764"/>
<dbReference type="Pfam" id="PF04883">
    <property type="entry name" value="HK97-gp10_like"/>
    <property type="match status" value="1"/>
</dbReference>
<dbReference type="OrthoDB" id="13137at10239"/>
<reference evidence="1 2" key="1">
    <citation type="journal article" date="2015" name="Front. Microbiol.">
        <title>Identification of staphylococcal phage with reduced transcription in human blood through transcriptome sequencing.</title>
        <authorList>
            <person name="Santiago-Rodriguez T.M."/>
            <person name="Naidu M."/>
            <person name="Jones M.B."/>
            <person name="Ly M."/>
            <person name="Pride D.T."/>
        </authorList>
    </citation>
    <scope>NUCLEOTIDE SEQUENCE [LARGE SCALE GENOMIC DNA]</scope>
</reference>
<dbReference type="Proteomes" id="UP000207658">
    <property type="component" value="Segment"/>
</dbReference>
<evidence type="ECO:0000313" key="1">
    <source>
        <dbReference type="EMBL" id="AIB56202.1"/>
    </source>
</evidence>
<dbReference type="EMBL" id="KJ452291">
    <property type="protein sequence ID" value="AIB56202.1"/>
    <property type="molecule type" value="Genomic_DNA"/>
</dbReference>
<evidence type="ECO:0000313" key="2">
    <source>
        <dbReference type="Proteomes" id="UP000207658"/>
    </source>
</evidence>
<dbReference type="GeneID" id="26635764"/>
<sequence>MKLSYYDLSRCHMAKVKYGNWDLVKELEEFEEETIKWAKKGIAKTINKIYNTAVALAPVDMGFLKESIDFMYKDGGLTGIISVGAEYAIYVEYGTGIYATGPGGSRAKKLPWSYEDEDGEWHILTVVQRNLFGTQLSMKAEHSSISIFHRGG</sequence>
<name>A0A0H3U4T2_9CAUD</name>
<dbReference type="InterPro" id="IPR010064">
    <property type="entry name" value="HK97-gp10_tail"/>
</dbReference>
<protein>
    <submittedName>
        <fullName evidence="1">Tail protein</fullName>
    </submittedName>
</protein>
<organism evidence="1 2">
    <name type="scientific">Staphylococcus phage 3MRA</name>
    <dbReference type="NCBI Taxonomy" id="1505026"/>
    <lineage>
        <taxon>Viruses</taxon>
        <taxon>Duplodnaviria</taxon>
        <taxon>Heunggongvirae</taxon>
        <taxon>Uroviricota</taxon>
        <taxon>Caudoviricetes</taxon>
        <taxon>Azeredovirinae</taxon>
        <taxon>Phietavirus</taxon>
        <taxon>Phietavirus pv3MRA</taxon>
    </lineage>
</organism>